<organism evidence="1 2">
    <name type="scientific">Helicobacter equorum</name>
    <dbReference type="NCBI Taxonomy" id="361872"/>
    <lineage>
        <taxon>Bacteria</taxon>
        <taxon>Pseudomonadati</taxon>
        <taxon>Campylobacterota</taxon>
        <taxon>Epsilonproteobacteria</taxon>
        <taxon>Campylobacterales</taxon>
        <taxon>Helicobacteraceae</taxon>
        <taxon>Helicobacter</taxon>
    </lineage>
</organism>
<dbReference type="EMBL" id="NXLT01000001">
    <property type="protein sequence ID" value="RDU68367.1"/>
    <property type="molecule type" value="Genomic_DNA"/>
</dbReference>
<reference evidence="1 2" key="1">
    <citation type="submission" date="2018-04" db="EMBL/GenBank/DDBJ databases">
        <title>Novel Campyloabacter and Helicobacter Species and Strains.</title>
        <authorList>
            <person name="Mannion A.J."/>
            <person name="Shen Z."/>
            <person name="Fox J.G."/>
        </authorList>
    </citation>
    <scope>NUCLEOTIDE SEQUENCE [LARGE SCALE GENOMIC DNA]</scope>
    <source>
        <strain evidence="1 2">MIT 12-6600</strain>
    </source>
</reference>
<sequence length="743" mass="85818">MPHAIDNNGYSSITKILETLRFPCNKHTLDEAILQLCVCNPFIQDSKASKDTENLPDTQSHIHTKHIPNPQILHDLAEILAQRIFELLESGTICELEYIGIFWVLKHIDTPFVDTRFLVFLEQMQPLLFSDGLSELENILFLQVCSVAHIFVHGADSGMEFFIAHMCLLDMDLAQSEGIAEFCIKYFPLLGVDFDVCLRALMKALDSAMNLTPRRRRSLLNWQLHCLWNIQGYFNTTRWLELYPSYEAVFYALLDRVRDTFLHDKECALGYLDEALYMQFFIYHICGNSFHTQEQWQEFCEKIDRKAVAVYEIFAPYMRECVSITPHKHTKEIIGIIKDRIVGNSPYKVEFSLFQNLLRTQAFSSRFCIKIYNMAFIEKSADDENLRKELENLGIEICDVAKRENIKGFYNSHLNKALLLWEAIRADSVRYLISPNNGYGISDFLLSVRVAPIQMYYSHGNFVYDIPFLTQRLTHICNAQKRIQHCGFEFVGVPVKMDKRFYNPPIDSHIINALRLQYPSESKILGTIGRLVKIDSSQYLQSVLYIMRHYPQSIYLACGGGNESAIREKIIREGGLDLLDRFYFVGYVDSALYGHIIDIWLDSFPLEQGESRIEYVAKGGVALVLSRESKQERISRISRWVDQYAEILSEFLTLYNTPSANISQIQTIVLTSLADIKTLLCECMYVAFDIQEYEHKALELLQSQSIEAVRAHSLLEREILDFVREKIGTQSFLELLDSLSGKD</sequence>
<protein>
    <submittedName>
        <fullName evidence="1">Uncharacterized protein</fullName>
    </submittedName>
</protein>
<evidence type="ECO:0000313" key="1">
    <source>
        <dbReference type="EMBL" id="RDU68367.1"/>
    </source>
</evidence>
<keyword evidence="2" id="KW-1185">Reference proteome</keyword>
<accession>A0A3D8ISU8</accession>
<dbReference type="Gene3D" id="3.40.50.2000">
    <property type="entry name" value="Glycogen Phosphorylase B"/>
    <property type="match status" value="1"/>
</dbReference>
<dbReference type="RefSeq" id="WP_115570324.1">
    <property type="nucleotide sequence ID" value="NZ_NXLT01000001.1"/>
</dbReference>
<gene>
    <name evidence="1" type="ORF">CQA54_00715</name>
</gene>
<name>A0A3D8ISU8_9HELI</name>
<dbReference type="AlphaFoldDB" id="A0A3D8ISU8"/>
<dbReference type="Proteomes" id="UP000256514">
    <property type="component" value="Unassembled WGS sequence"/>
</dbReference>
<evidence type="ECO:0000313" key="2">
    <source>
        <dbReference type="Proteomes" id="UP000256514"/>
    </source>
</evidence>
<proteinExistence type="predicted"/>
<dbReference type="OrthoDB" id="9815673at2"/>
<comment type="caution">
    <text evidence="1">The sequence shown here is derived from an EMBL/GenBank/DDBJ whole genome shotgun (WGS) entry which is preliminary data.</text>
</comment>